<dbReference type="RefSeq" id="WP_163088446.1">
    <property type="nucleotide sequence ID" value="NZ_JAAAWN010000039.1"/>
</dbReference>
<comment type="caution">
    <text evidence="1">The sequence shown here is derived from an EMBL/GenBank/DDBJ whole genome shotgun (WGS) entry which is preliminary data.</text>
</comment>
<proteinExistence type="predicted"/>
<dbReference type="InterPro" id="IPR036390">
    <property type="entry name" value="WH_DNA-bd_sf"/>
</dbReference>
<reference evidence="1 2" key="1">
    <citation type="submission" date="2020-01" db="EMBL/GenBank/DDBJ databases">
        <authorList>
            <person name="Chen J."/>
            <person name="Zhu S."/>
            <person name="Yang J."/>
        </authorList>
    </citation>
    <scope>NUCLEOTIDE SEQUENCE [LARGE SCALE GENOMIC DNA]</scope>
    <source>
        <strain evidence="1 2">345S023</strain>
    </source>
</reference>
<keyword evidence="2" id="KW-1185">Reference proteome</keyword>
<dbReference type="EMBL" id="JAAAWN010000039">
    <property type="protein sequence ID" value="NDV93097.1"/>
    <property type="molecule type" value="Genomic_DNA"/>
</dbReference>
<dbReference type="Gene3D" id="1.10.10.10">
    <property type="entry name" value="Winged helix-like DNA-binding domain superfamily/Winged helix DNA-binding domain"/>
    <property type="match status" value="2"/>
</dbReference>
<protein>
    <submittedName>
        <fullName evidence="1">Transposase</fullName>
    </submittedName>
</protein>
<dbReference type="AlphaFoldDB" id="A0A7X5LPD2"/>
<evidence type="ECO:0000313" key="2">
    <source>
        <dbReference type="Proteomes" id="UP000470213"/>
    </source>
</evidence>
<dbReference type="Proteomes" id="UP000470213">
    <property type="component" value="Unassembled WGS sequence"/>
</dbReference>
<sequence length="353" mass="40954">MRDEPESKQSFDEVKNAQKAVGEWNENQVLFGIAKFGWLSMTQLAKLADASHGSMRHIVRRMEQTKYIWSEPLANSPNVKCYALTRKGTARVKSVFSGAGFKKVETYSQCRGFLSQFEHHYHRHLSNEFLIDLVTDNINFQNYHITHYLPEHEVQAKKNDVHTMMQCVPDALALTDDNRLIAIEIENTLRGKSKHGTNLTHWLEVMAERIEHHYEASDSLRGVFGSLENPNYEDVDQVFVCASEQIFRNVWNKVQRILLKTDCLSAGDNISYFVVDGKKWHNIFESHELLAHSDPEVFELVSAGADRFTYPKDKRMQIVNELYSLNLSRKEVAKRYNISLSTLDRWKREFHAT</sequence>
<organism evidence="1 2">
    <name type="scientific">Alteromonas profundi</name>
    <dbReference type="NCBI Taxonomy" id="2696062"/>
    <lineage>
        <taxon>Bacteria</taxon>
        <taxon>Pseudomonadati</taxon>
        <taxon>Pseudomonadota</taxon>
        <taxon>Gammaproteobacteria</taxon>
        <taxon>Alteromonadales</taxon>
        <taxon>Alteromonadaceae</taxon>
        <taxon>Alteromonas/Salinimonas group</taxon>
        <taxon>Alteromonas</taxon>
    </lineage>
</organism>
<name>A0A7X5LPD2_9ALTE</name>
<accession>A0A7X5LPD2</accession>
<evidence type="ECO:0000313" key="1">
    <source>
        <dbReference type="EMBL" id="NDV93097.1"/>
    </source>
</evidence>
<dbReference type="GO" id="GO:0043565">
    <property type="term" value="F:sequence-specific DNA binding"/>
    <property type="evidence" value="ECO:0007669"/>
    <property type="project" value="InterPro"/>
</dbReference>
<dbReference type="SUPFAM" id="SSF46785">
    <property type="entry name" value="Winged helix' DNA-binding domain"/>
    <property type="match status" value="1"/>
</dbReference>
<dbReference type="InterPro" id="IPR010921">
    <property type="entry name" value="Trp_repressor/repl_initiator"/>
</dbReference>
<dbReference type="SUPFAM" id="SSF48295">
    <property type="entry name" value="TrpR-like"/>
    <property type="match status" value="1"/>
</dbReference>
<gene>
    <name evidence="1" type="ORF">GTH32_18165</name>
</gene>
<dbReference type="InterPro" id="IPR036388">
    <property type="entry name" value="WH-like_DNA-bd_sf"/>
</dbReference>